<dbReference type="PANTHER" id="PTHR35458">
    <property type="entry name" value="SLR0755 PROTEIN"/>
    <property type="match status" value="1"/>
</dbReference>
<comment type="caution">
    <text evidence="2">The sequence shown here is derived from an EMBL/GenBank/DDBJ whole genome shotgun (WGS) entry which is preliminary data.</text>
</comment>
<dbReference type="EMBL" id="MHKK01000013">
    <property type="protein sequence ID" value="OGY90280.1"/>
    <property type="molecule type" value="Genomic_DNA"/>
</dbReference>
<dbReference type="GO" id="GO:0004540">
    <property type="term" value="F:RNA nuclease activity"/>
    <property type="evidence" value="ECO:0007669"/>
    <property type="project" value="InterPro"/>
</dbReference>
<dbReference type="InterPro" id="IPR021139">
    <property type="entry name" value="NYN"/>
</dbReference>
<dbReference type="Proteomes" id="UP000177817">
    <property type="component" value="Unassembled WGS sequence"/>
</dbReference>
<evidence type="ECO:0000259" key="1">
    <source>
        <dbReference type="Pfam" id="PF01936"/>
    </source>
</evidence>
<dbReference type="Gene3D" id="3.40.50.1010">
    <property type="entry name" value="5'-nuclease"/>
    <property type="match status" value="1"/>
</dbReference>
<name>A0A1G2BPJ4_9BACT</name>
<evidence type="ECO:0000313" key="2">
    <source>
        <dbReference type="EMBL" id="OGY90280.1"/>
    </source>
</evidence>
<evidence type="ECO:0000313" key="3">
    <source>
        <dbReference type="Proteomes" id="UP000177817"/>
    </source>
</evidence>
<sequence>MNNKENNFAFIDSQNLYLGVQELGWRLDNNRFRKYLFDKYDVRTAYLFIGYLPQNQSLYKSLQQAGYVLIFKSILIKKNKEPKGNVDADLVLQVMIDFKTYDKAVIVSSDGDFQSLVQYLDSCNKLKVVLSPNKQTCSVLLERAAKSKIDYMNNLKKKLEYHNIMKKHR</sequence>
<protein>
    <recommendedName>
        <fullName evidence="1">NYN domain-containing protein</fullName>
    </recommendedName>
</protein>
<gene>
    <name evidence="2" type="ORF">A2677_01415</name>
</gene>
<reference evidence="2 3" key="1">
    <citation type="journal article" date="2016" name="Nat. Commun.">
        <title>Thousands of microbial genomes shed light on interconnected biogeochemical processes in an aquifer system.</title>
        <authorList>
            <person name="Anantharaman K."/>
            <person name="Brown C.T."/>
            <person name="Hug L.A."/>
            <person name="Sharon I."/>
            <person name="Castelle C.J."/>
            <person name="Probst A.J."/>
            <person name="Thomas B.C."/>
            <person name="Singh A."/>
            <person name="Wilkins M.J."/>
            <person name="Karaoz U."/>
            <person name="Brodie E.L."/>
            <person name="Williams K.H."/>
            <person name="Hubbard S.S."/>
            <person name="Banfield J.F."/>
        </authorList>
    </citation>
    <scope>NUCLEOTIDE SEQUENCE [LARGE SCALE GENOMIC DNA]</scope>
</reference>
<proteinExistence type="predicted"/>
<accession>A0A1G2BPJ4</accession>
<feature type="domain" description="NYN" evidence="1">
    <location>
        <begin position="10"/>
        <end position="144"/>
    </location>
</feature>
<organism evidence="2 3">
    <name type="scientific">Candidatus Komeilibacteria bacterium RIFCSPHIGHO2_01_FULL_52_14</name>
    <dbReference type="NCBI Taxonomy" id="1798549"/>
    <lineage>
        <taxon>Bacteria</taxon>
        <taxon>Candidatus Komeiliibacteriota</taxon>
    </lineage>
</organism>
<dbReference type="AlphaFoldDB" id="A0A1G2BPJ4"/>
<dbReference type="PANTHER" id="PTHR35458:SF2">
    <property type="entry name" value="SLR0755 PROTEIN"/>
    <property type="match status" value="1"/>
</dbReference>
<dbReference type="Pfam" id="PF01936">
    <property type="entry name" value="NYN"/>
    <property type="match status" value="1"/>
</dbReference>
<dbReference type="InterPro" id="IPR047140">
    <property type="entry name" value="LabA"/>
</dbReference>